<proteinExistence type="predicted"/>
<sequence length="476" mass="54234">MRYFFFVFLVSINVSISQNLWFETDINTEIDVLKPKDVIPVINDDNGNIALFFINSKVAFGKLHNKEGQLIGSINNISIPKKGKKLIGVIYENDWYTLFFSNNNNNHLSSVSVNFNSGNYSFDEDLDIDLKNQKIIDFIIEKNRMFVLTVSTKNNILYTYKATKNEVTKGFTYDLSDKNFADSNNASYELDLLLFGNSGYSSVEIIDNNVPNGLEKTNAFTKLYYNENEGTLTITNNVFDKYTYLINLNFNNGKSSFEVIENSGFNKDDYYSNSNSFILSDKIITVYSSKDHLDLSVYNLNSLEKLKTFKIIKDEAINFKNTPIIQEGGEFDNYRELEKSSKFLRKITNSKIGVTAYHQKNHVVLTLGASTEIQTNPYLAGTFGAIGGVVSGALISSFTSYSKTKSTRIECLFDSEFNHLKGNIPSNNYDNIVEFKNNNLKSFDSSLETLFKHKNDYIFGVFDKKTGLYSLYKFIQ</sequence>
<evidence type="ECO:0000313" key="2">
    <source>
        <dbReference type="Proteomes" id="UP001149142"/>
    </source>
</evidence>
<dbReference type="RefSeq" id="WP_106687480.1">
    <property type="nucleotide sequence ID" value="NZ_CP061703.1"/>
</dbReference>
<name>A0ABT4S271_9FLAO</name>
<evidence type="ECO:0008006" key="3">
    <source>
        <dbReference type="Google" id="ProtNLM"/>
    </source>
</evidence>
<evidence type="ECO:0000313" key="1">
    <source>
        <dbReference type="EMBL" id="MDA0178164.1"/>
    </source>
</evidence>
<protein>
    <recommendedName>
        <fullName evidence="3">DUF3943 domain-containing protein</fullName>
    </recommendedName>
</protein>
<accession>A0ABT4S271</accession>
<reference evidence="1" key="1">
    <citation type="submission" date="2022-11" db="EMBL/GenBank/DDBJ databases">
        <title>Refractory cell wall polysaccharides provide important carbon source for microbial heterotrophs in the hadal ocean.</title>
        <authorList>
            <person name="Zhu X."/>
        </authorList>
    </citation>
    <scope>NUCLEOTIDE SEQUENCE</scope>
    <source>
        <strain evidence="1">MTRN7</strain>
    </source>
</reference>
<dbReference type="Proteomes" id="UP001149142">
    <property type="component" value="Unassembled WGS sequence"/>
</dbReference>
<organism evidence="1 2">
    <name type="scientific">Mesoflavibacter profundi</name>
    <dbReference type="NCBI Taxonomy" id="2708110"/>
    <lineage>
        <taxon>Bacteria</taxon>
        <taxon>Pseudomonadati</taxon>
        <taxon>Bacteroidota</taxon>
        <taxon>Flavobacteriia</taxon>
        <taxon>Flavobacteriales</taxon>
        <taxon>Flavobacteriaceae</taxon>
        <taxon>Mesoflavibacter</taxon>
    </lineage>
</organism>
<keyword evidence="2" id="KW-1185">Reference proteome</keyword>
<gene>
    <name evidence="1" type="ORF">OOZ35_11725</name>
</gene>
<dbReference type="EMBL" id="JAPFGC010000002">
    <property type="protein sequence ID" value="MDA0178164.1"/>
    <property type="molecule type" value="Genomic_DNA"/>
</dbReference>
<comment type="caution">
    <text evidence="1">The sequence shown here is derived from an EMBL/GenBank/DDBJ whole genome shotgun (WGS) entry which is preliminary data.</text>
</comment>